<dbReference type="EMBL" id="CAJOBJ010318801">
    <property type="protein sequence ID" value="CAF5170392.1"/>
    <property type="molecule type" value="Genomic_DNA"/>
</dbReference>
<dbReference type="Proteomes" id="UP000681720">
    <property type="component" value="Unassembled WGS sequence"/>
</dbReference>
<sequence length="31" mass="3634">MGLYMQSLGREHELLTNEIKRIIDGFPNEND</sequence>
<accession>A0A8S3GPR2</accession>
<name>A0A8S3GPR2_9BILA</name>
<dbReference type="AlphaFoldDB" id="A0A8S3GPR2"/>
<gene>
    <name evidence="1" type="ORF">GIL414_LOCUS66767</name>
</gene>
<reference evidence="1" key="1">
    <citation type="submission" date="2021-02" db="EMBL/GenBank/DDBJ databases">
        <authorList>
            <person name="Nowell W R."/>
        </authorList>
    </citation>
    <scope>NUCLEOTIDE SEQUENCE</scope>
</reference>
<evidence type="ECO:0000313" key="1">
    <source>
        <dbReference type="EMBL" id="CAF5170392.1"/>
    </source>
</evidence>
<proteinExistence type="predicted"/>
<comment type="caution">
    <text evidence="1">The sequence shown here is derived from an EMBL/GenBank/DDBJ whole genome shotgun (WGS) entry which is preliminary data.</text>
</comment>
<feature type="non-terminal residue" evidence="1">
    <location>
        <position position="31"/>
    </location>
</feature>
<evidence type="ECO:0000313" key="2">
    <source>
        <dbReference type="Proteomes" id="UP000681720"/>
    </source>
</evidence>
<organism evidence="1 2">
    <name type="scientific">Rotaria magnacalcarata</name>
    <dbReference type="NCBI Taxonomy" id="392030"/>
    <lineage>
        <taxon>Eukaryota</taxon>
        <taxon>Metazoa</taxon>
        <taxon>Spiralia</taxon>
        <taxon>Gnathifera</taxon>
        <taxon>Rotifera</taxon>
        <taxon>Eurotatoria</taxon>
        <taxon>Bdelloidea</taxon>
        <taxon>Philodinida</taxon>
        <taxon>Philodinidae</taxon>
        <taxon>Rotaria</taxon>
    </lineage>
</organism>
<protein>
    <submittedName>
        <fullName evidence="1">Uncharacterized protein</fullName>
    </submittedName>
</protein>